<feature type="non-terminal residue" evidence="1">
    <location>
        <position position="1"/>
    </location>
</feature>
<dbReference type="STRING" id="2025994.A0A2T3A1Y6"/>
<keyword evidence="2" id="KW-1185">Reference proteome</keyword>
<dbReference type="PANTHER" id="PTHR40640:SF1">
    <property type="entry name" value="ANCHORED GLYCOPROTEIN, PUTATIVE (AFU_ORTHOLOGUE AFUA_8G04860)-RELATED"/>
    <property type="match status" value="1"/>
</dbReference>
<evidence type="ECO:0000313" key="1">
    <source>
        <dbReference type="EMBL" id="PSR81415.1"/>
    </source>
</evidence>
<accession>A0A2T3A1Y6</accession>
<dbReference type="InParanoid" id="A0A2T3A1Y6"/>
<gene>
    <name evidence="1" type="ORF">BD289DRAFT_343390</name>
</gene>
<protein>
    <submittedName>
        <fullName evidence="1">Uncharacterized protein</fullName>
    </submittedName>
</protein>
<sequence length="124" mass="13232">TTAMVYVPGYRSGSWEDLAGSVITSDSTATTYTVFCTDSEDCAIAGRMQFAFAEGPSTFKYSGQIASMWTAEMACELASTTAATCTEYTSYGSGYRHGNLTGPTELSQTETYSGSEVQWGVLTL</sequence>
<dbReference type="OrthoDB" id="4991875at2759"/>
<dbReference type="PANTHER" id="PTHR40640">
    <property type="entry name" value="ANCHORED GLYCOPROTEIN, PUTATIVE (AFU_ORTHOLOGUE AFUA_8G04860)-RELATED"/>
    <property type="match status" value="1"/>
</dbReference>
<dbReference type="AlphaFoldDB" id="A0A2T3A1Y6"/>
<organism evidence="1 2">
    <name type="scientific">Coniella lustricola</name>
    <dbReference type="NCBI Taxonomy" id="2025994"/>
    <lineage>
        <taxon>Eukaryota</taxon>
        <taxon>Fungi</taxon>
        <taxon>Dikarya</taxon>
        <taxon>Ascomycota</taxon>
        <taxon>Pezizomycotina</taxon>
        <taxon>Sordariomycetes</taxon>
        <taxon>Sordariomycetidae</taxon>
        <taxon>Diaporthales</taxon>
        <taxon>Schizoparmaceae</taxon>
        <taxon>Coniella</taxon>
    </lineage>
</organism>
<reference evidence="1 2" key="1">
    <citation type="journal article" date="2018" name="Mycol. Prog.">
        <title>Coniella lustricola, a new species from submerged detritus.</title>
        <authorList>
            <person name="Raudabaugh D.B."/>
            <person name="Iturriaga T."/>
            <person name="Carver A."/>
            <person name="Mondo S."/>
            <person name="Pangilinan J."/>
            <person name="Lipzen A."/>
            <person name="He G."/>
            <person name="Amirebrahimi M."/>
            <person name="Grigoriev I.V."/>
            <person name="Miller A.N."/>
        </authorList>
    </citation>
    <scope>NUCLEOTIDE SEQUENCE [LARGE SCALE GENOMIC DNA]</scope>
    <source>
        <strain evidence="1 2">B22-T-1</strain>
    </source>
</reference>
<name>A0A2T3A1Y6_9PEZI</name>
<proteinExistence type="predicted"/>
<evidence type="ECO:0000313" key="2">
    <source>
        <dbReference type="Proteomes" id="UP000241462"/>
    </source>
</evidence>
<dbReference type="EMBL" id="KZ678503">
    <property type="protein sequence ID" value="PSR81415.1"/>
    <property type="molecule type" value="Genomic_DNA"/>
</dbReference>
<dbReference type="Proteomes" id="UP000241462">
    <property type="component" value="Unassembled WGS sequence"/>
</dbReference>
<feature type="non-terminal residue" evidence="1">
    <location>
        <position position="124"/>
    </location>
</feature>